<reference evidence="14 15" key="1">
    <citation type="submission" date="2017-10" db="EMBL/GenBank/DDBJ databases">
        <title>Nyctiphanis sp. nov., isolated from the stomach of the euphausiid Nyctiphanes simplex (Hansen, 1911) in the Gulf of California.</title>
        <authorList>
            <person name="Gomez-Gil B."/>
            <person name="Aguilar-Mendez M."/>
            <person name="Lopez-Cortes A."/>
            <person name="Gomez-Gutierrez J."/>
            <person name="Roque A."/>
            <person name="Lang E."/>
            <person name="Gonzalez-Castillo A."/>
        </authorList>
    </citation>
    <scope>NUCLEOTIDE SEQUENCE [LARGE SCALE GENOMIC DNA]</scope>
    <source>
        <strain evidence="14 15">CAIM 600</strain>
    </source>
</reference>
<evidence type="ECO:0000256" key="11">
    <source>
        <dbReference type="PROSITE-ProRule" id="PRU00169"/>
    </source>
</evidence>
<protein>
    <submittedName>
        <fullName evidence="14">Uncharacterized protein</fullName>
    </submittedName>
</protein>
<dbReference type="InterPro" id="IPR008207">
    <property type="entry name" value="Sig_transdc_His_kin_Hpt_dom"/>
</dbReference>
<dbReference type="GO" id="GO:0000160">
    <property type="term" value="P:phosphorelay signal transduction system"/>
    <property type="evidence" value="ECO:0007669"/>
    <property type="project" value="UniProtKB-KW"/>
</dbReference>
<comment type="subcellular location">
    <subcellularLocation>
        <location evidence="1">Cell membrane</location>
        <topology evidence="1">Multi-pass membrane protein</topology>
    </subcellularLocation>
</comment>
<evidence type="ECO:0000259" key="13">
    <source>
        <dbReference type="PROSITE" id="PS50894"/>
    </source>
</evidence>
<accession>A0A4Q0YYR2</accession>
<keyword evidence="3 11" id="KW-0597">Phosphoprotein</keyword>
<evidence type="ECO:0000256" key="8">
    <source>
        <dbReference type="ARBA" id="ARBA00023012"/>
    </source>
</evidence>
<dbReference type="Gene3D" id="1.20.120.160">
    <property type="entry name" value="HPT domain"/>
    <property type="match status" value="1"/>
</dbReference>
<keyword evidence="15" id="KW-1185">Reference proteome</keyword>
<feature type="domain" description="Response regulatory" evidence="12">
    <location>
        <begin position="65"/>
        <end position="185"/>
    </location>
</feature>
<feature type="domain" description="HPt" evidence="13">
    <location>
        <begin position="221"/>
        <end position="329"/>
    </location>
</feature>
<dbReference type="PROSITE" id="PS50110">
    <property type="entry name" value="RESPONSE_REGULATORY"/>
    <property type="match status" value="1"/>
</dbReference>
<dbReference type="PANTHER" id="PTHR45339:SF1">
    <property type="entry name" value="HYBRID SIGNAL TRANSDUCTION HISTIDINE KINASE J"/>
    <property type="match status" value="1"/>
</dbReference>
<dbReference type="Proteomes" id="UP000290287">
    <property type="component" value="Unassembled WGS sequence"/>
</dbReference>
<evidence type="ECO:0000256" key="2">
    <source>
        <dbReference type="ARBA" id="ARBA00022475"/>
    </source>
</evidence>
<evidence type="ECO:0000256" key="1">
    <source>
        <dbReference type="ARBA" id="ARBA00004651"/>
    </source>
</evidence>
<dbReference type="AlphaFoldDB" id="A0A4Q0YYR2"/>
<evidence type="ECO:0000256" key="4">
    <source>
        <dbReference type="ARBA" id="ARBA00022692"/>
    </source>
</evidence>
<dbReference type="PROSITE" id="PS50894">
    <property type="entry name" value="HPT"/>
    <property type="match status" value="1"/>
</dbReference>
<dbReference type="GO" id="GO:0005886">
    <property type="term" value="C:plasma membrane"/>
    <property type="evidence" value="ECO:0007669"/>
    <property type="project" value="UniProtKB-SubCell"/>
</dbReference>
<organism evidence="14 15">
    <name type="scientific">Veronia nyctiphanis</name>
    <dbReference type="NCBI Taxonomy" id="1278244"/>
    <lineage>
        <taxon>Bacteria</taxon>
        <taxon>Pseudomonadati</taxon>
        <taxon>Pseudomonadota</taxon>
        <taxon>Gammaproteobacteria</taxon>
        <taxon>Vibrionales</taxon>
        <taxon>Vibrionaceae</taxon>
        <taxon>Veronia</taxon>
    </lineage>
</organism>
<evidence type="ECO:0000256" key="6">
    <source>
        <dbReference type="ARBA" id="ARBA00022840"/>
    </source>
</evidence>
<dbReference type="RefSeq" id="WP_129121323.1">
    <property type="nucleotide sequence ID" value="NZ_PEIB01000003.1"/>
</dbReference>
<keyword evidence="7" id="KW-1133">Transmembrane helix</keyword>
<dbReference type="Pfam" id="PF00072">
    <property type="entry name" value="Response_reg"/>
    <property type="match status" value="1"/>
</dbReference>
<dbReference type="SMART" id="SM00448">
    <property type="entry name" value="REC"/>
    <property type="match status" value="1"/>
</dbReference>
<keyword evidence="4" id="KW-0812">Transmembrane</keyword>
<dbReference type="Gene3D" id="3.40.50.2300">
    <property type="match status" value="1"/>
</dbReference>
<evidence type="ECO:0000256" key="7">
    <source>
        <dbReference type="ARBA" id="ARBA00022989"/>
    </source>
</evidence>
<feature type="modified residue" description="Phosphohistidine" evidence="10">
    <location>
        <position position="264"/>
    </location>
</feature>
<keyword evidence="9" id="KW-0472">Membrane</keyword>
<dbReference type="CDD" id="cd17546">
    <property type="entry name" value="REC_hyHK_CKI1_RcsC-like"/>
    <property type="match status" value="1"/>
</dbReference>
<dbReference type="SUPFAM" id="SSF52172">
    <property type="entry name" value="CheY-like"/>
    <property type="match status" value="1"/>
</dbReference>
<keyword evidence="6" id="KW-0067">ATP-binding</keyword>
<feature type="modified residue" description="4-aspartylphosphate" evidence="11">
    <location>
        <position position="114"/>
    </location>
</feature>
<sequence>MSKPILREQLTAMLSKTRGVMNLRSGNSQPFVSLHDALNISISTRTPPPKLRKPVLANAASEGGNILLAEDVAANQLFAKRVLSKLGFTVDIAENGKQAVEKWKQGTYDVILMDCLMPVMDGYQATTQIREIEKREQCDRRVPIVAVTANTMQNDRQTCLDAGMDDFLAKPFSEVELNTIIGLWMNSAEPRFAKFEQNTSESSKAIPNAPYWIDEQAFQSFVHEMGRDLPEFIKEYRNQISSLESELKDAESTSDLFEYRRLVHNVKSTSATIGMEGLATIAGQIEQLCKIENAFANHQSLSALKEHITYVLEFLVSEGLIEPKVEDVFS</sequence>
<dbReference type="GO" id="GO:0004672">
    <property type="term" value="F:protein kinase activity"/>
    <property type="evidence" value="ECO:0007669"/>
    <property type="project" value="UniProtKB-ARBA"/>
</dbReference>
<evidence type="ECO:0000313" key="15">
    <source>
        <dbReference type="Proteomes" id="UP000290287"/>
    </source>
</evidence>
<keyword evidence="8" id="KW-0902">Two-component regulatory system</keyword>
<evidence type="ECO:0000256" key="10">
    <source>
        <dbReference type="PROSITE-ProRule" id="PRU00110"/>
    </source>
</evidence>
<name>A0A4Q0YYR2_9GAMM</name>
<dbReference type="Pfam" id="PF01627">
    <property type="entry name" value="Hpt"/>
    <property type="match status" value="1"/>
</dbReference>
<evidence type="ECO:0000313" key="14">
    <source>
        <dbReference type="EMBL" id="RXJ74359.1"/>
    </source>
</evidence>
<dbReference type="SUPFAM" id="SSF47226">
    <property type="entry name" value="Histidine-containing phosphotransfer domain, HPT domain"/>
    <property type="match status" value="1"/>
</dbReference>
<dbReference type="InterPro" id="IPR001789">
    <property type="entry name" value="Sig_transdc_resp-reg_receiver"/>
</dbReference>
<dbReference type="PANTHER" id="PTHR45339">
    <property type="entry name" value="HYBRID SIGNAL TRANSDUCTION HISTIDINE KINASE J"/>
    <property type="match status" value="1"/>
</dbReference>
<proteinExistence type="predicted"/>
<dbReference type="InterPro" id="IPR036641">
    <property type="entry name" value="HPT_dom_sf"/>
</dbReference>
<evidence type="ECO:0000256" key="5">
    <source>
        <dbReference type="ARBA" id="ARBA00022741"/>
    </source>
</evidence>
<evidence type="ECO:0000256" key="3">
    <source>
        <dbReference type="ARBA" id="ARBA00022553"/>
    </source>
</evidence>
<dbReference type="InterPro" id="IPR011006">
    <property type="entry name" value="CheY-like_superfamily"/>
</dbReference>
<evidence type="ECO:0000256" key="9">
    <source>
        <dbReference type="ARBA" id="ARBA00023136"/>
    </source>
</evidence>
<dbReference type="EMBL" id="PEIB01000003">
    <property type="protein sequence ID" value="RXJ74359.1"/>
    <property type="molecule type" value="Genomic_DNA"/>
</dbReference>
<dbReference type="GO" id="GO:0005524">
    <property type="term" value="F:ATP binding"/>
    <property type="evidence" value="ECO:0007669"/>
    <property type="project" value="UniProtKB-KW"/>
</dbReference>
<comment type="caution">
    <text evidence="14">The sequence shown here is derived from an EMBL/GenBank/DDBJ whole genome shotgun (WGS) entry which is preliminary data.</text>
</comment>
<keyword evidence="2" id="KW-1003">Cell membrane</keyword>
<keyword evidence="5" id="KW-0547">Nucleotide-binding</keyword>
<dbReference type="OrthoDB" id="9796655at2"/>
<gene>
    <name evidence="14" type="ORF">CS022_04760</name>
</gene>
<evidence type="ECO:0000259" key="12">
    <source>
        <dbReference type="PROSITE" id="PS50110"/>
    </source>
</evidence>